<name>A0A978V175_ZIZJJ</name>
<evidence type="ECO:0000259" key="2">
    <source>
        <dbReference type="Pfam" id="PF04685"/>
    </source>
</evidence>
<dbReference type="InterPro" id="IPR006775">
    <property type="entry name" value="GH116_catalytic"/>
</dbReference>
<protein>
    <recommendedName>
        <fullName evidence="6">NLGase</fullName>
    </recommendedName>
</protein>
<dbReference type="InterPro" id="IPR024462">
    <property type="entry name" value="GH116_N"/>
</dbReference>
<dbReference type="SUPFAM" id="SSF48208">
    <property type="entry name" value="Six-hairpin glycosidases"/>
    <property type="match status" value="1"/>
</dbReference>
<feature type="region of interest" description="Disordered" evidence="1">
    <location>
        <begin position="1"/>
        <end position="28"/>
    </location>
</feature>
<evidence type="ECO:0000313" key="5">
    <source>
        <dbReference type="Proteomes" id="UP000813462"/>
    </source>
</evidence>
<dbReference type="Gene3D" id="1.50.10.10">
    <property type="match status" value="1"/>
</dbReference>
<feature type="domain" description="Glycosyl-hydrolase family 116 catalytic region" evidence="2">
    <location>
        <begin position="608"/>
        <end position="968"/>
    </location>
</feature>
<dbReference type="FunFam" id="1.50.10.10:FF:000006">
    <property type="entry name" value="Non-lysosomal glucosylceramidase"/>
    <property type="match status" value="1"/>
</dbReference>
<dbReference type="PANTHER" id="PTHR12654:SF3">
    <property type="entry name" value="NON-LYSOSOMAL GLUCOSYLCERAMIDASE"/>
    <property type="match status" value="1"/>
</dbReference>
<dbReference type="PANTHER" id="PTHR12654">
    <property type="entry name" value="BILE ACID BETA-GLUCOSIDASE-RELATED"/>
    <property type="match status" value="1"/>
</dbReference>
<accession>A0A978V175</accession>
<dbReference type="GO" id="GO:0005975">
    <property type="term" value="P:carbohydrate metabolic process"/>
    <property type="evidence" value="ECO:0007669"/>
    <property type="project" value="InterPro"/>
</dbReference>
<evidence type="ECO:0008006" key="6">
    <source>
        <dbReference type="Google" id="ProtNLM"/>
    </source>
</evidence>
<feature type="domain" description="Glycosyl-hydrolase family 116 N-terminal" evidence="3">
    <location>
        <begin position="185"/>
        <end position="492"/>
    </location>
</feature>
<dbReference type="InterPro" id="IPR052566">
    <property type="entry name" value="Non-lysos_glucosylceramidase"/>
</dbReference>
<organism evidence="4 5">
    <name type="scientific">Ziziphus jujuba var. spinosa</name>
    <dbReference type="NCBI Taxonomy" id="714518"/>
    <lineage>
        <taxon>Eukaryota</taxon>
        <taxon>Viridiplantae</taxon>
        <taxon>Streptophyta</taxon>
        <taxon>Embryophyta</taxon>
        <taxon>Tracheophyta</taxon>
        <taxon>Spermatophyta</taxon>
        <taxon>Magnoliopsida</taxon>
        <taxon>eudicotyledons</taxon>
        <taxon>Gunneridae</taxon>
        <taxon>Pentapetalae</taxon>
        <taxon>rosids</taxon>
        <taxon>fabids</taxon>
        <taxon>Rosales</taxon>
        <taxon>Rhamnaceae</taxon>
        <taxon>Paliureae</taxon>
        <taxon>Ziziphus</taxon>
    </lineage>
</organism>
<proteinExistence type="predicted"/>
<evidence type="ECO:0000259" key="3">
    <source>
        <dbReference type="Pfam" id="PF12215"/>
    </source>
</evidence>
<comment type="caution">
    <text evidence="4">The sequence shown here is derived from an EMBL/GenBank/DDBJ whole genome shotgun (WGS) entry which is preliminary data.</text>
</comment>
<evidence type="ECO:0000256" key="1">
    <source>
        <dbReference type="SAM" id="MobiDB-lite"/>
    </source>
</evidence>
<evidence type="ECO:0000313" key="4">
    <source>
        <dbReference type="EMBL" id="KAH7520991.1"/>
    </source>
</evidence>
<dbReference type="Pfam" id="PF12215">
    <property type="entry name" value="Glyco_hydr_116N"/>
    <property type="match status" value="2"/>
</dbReference>
<feature type="domain" description="Glycosyl-hydrolase family 116 N-terminal" evidence="3">
    <location>
        <begin position="96"/>
        <end position="155"/>
    </location>
</feature>
<dbReference type="EMBL" id="JAEACU010000008">
    <property type="protein sequence ID" value="KAH7520991.1"/>
    <property type="molecule type" value="Genomic_DNA"/>
</dbReference>
<sequence length="1030" mass="115697">MFESEILENGFMEGDKEHSNSSFAEVDPGKPASLTWQRRLDNEGNALSSFSLSLKEMIHMAPIGVRLWRYIREETAKGKGIIINPFVRRPVTSCHGVPLGGIGAGSIGRSYIGEFQRWQLFPRICEEKPVLANQFSKFYTEKGNGFAYEVLCGRSNRTIRIMIRDGSHSDIHETLSSMELPDDMTYRVFVSRSNGEKYSTVLSPRSPELLKENEVSGIESWDWNLNGHNSTYHALFPRAWTVYEGEPDPDLKIVCRQISPFIPHNYKESSFPVSVFTFSLHNTGKTTADVTLLFTWAYAKLESKIANAKPVSLGFQNSVGGLSEFSGQHTNSKMTMRDGVRGVLLHHKQANYIQYRTANGLPPVTFAVATREIDGIQVSECPCFVISGNSTGMTAKEMWHQIKEHGSFDGLNSAETLVTSEPGSSIGAAVAASVTIPSEAVRTVTFSLAWDCPEVRFTSGKTYYRRYTKFYGIHGNAAADIAHDAILEHGKWESEIEAWQRPILQDKRLPEWYPITLFNELYYLNSGGTVWTDGSPPLHSLASIVGSKFSLDRSSLGLKSIVDVSHQNDTATDILGRMITKLEQIHTPVASNSAFGTNLLQKGDENIGQFLYLEGIEYHMWNTYDVHFYSSFALVSLFPKLELSIQRDFAAAVMMHDPSKIKLLHDGKWVPRKVLGAVPHDIGINDPWFEVNAYNLYDTDRWKDLNPKFVLQIYRDVVATGDKKFAQAVWPSVYVAMAYMDQFDKDGDGMIENEGFPDQTYDTWSVSGVSAYSGGLWVAALQAASAMARVVGDKGSENYFWHKFQKAKVVYQKLWNGSYFNYDNSDQSTSSSIQADQLAGQWYSRACGLLPIVDENKARSALEKIYNFNVLKLKDGRRGAVNGMLPDGNVDMSSMQSREIWSGVTYAVAATMIHEDLVDMAFQTAGGIYEAAWSEGGLGYSFQTPEAWNTYDEYRSLGYMRPLAIWAMQWALTRPKLPRQVTEKEVDEISSLQHHAGFSRVASLLKLPEEEASRGVIQVFYDYTCKMMWM</sequence>
<gene>
    <name evidence="4" type="ORF">FEM48_Zijuj08G0204200</name>
</gene>
<dbReference type="Proteomes" id="UP000813462">
    <property type="component" value="Unassembled WGS sequence"/>
</dbReference>
<dbReference type="GO" id="GO:0008422">
    <property type="term" value="F:beta-glucosidase activity"/>
    <property type="evidence" value="ECO:0007669"/>
    <property type="project" value="TreeGrafter"/>
</dbReference>
<dbReference type="InterPro" id="IPR012341">
    <property type="entry name" value="6hp_glycosidase-like_sf"/>
</dbReference>
<dbReference type="Pfam" id="PF04685">
    <property type="entry name" value="DUF608"/>
    <property type="match status" value="1"/>
</dbReference>
<reference evidence="4" key="1">
    <citation type="journal article" date="2021" name="Front. Plant Sci.">
        <title>Chromosome-Scale Genome Assembly for Chinese Sour Jujube and Insights Into Its Genome Evolution and Domestication Signature.</title>
        <authorList>
            <person name="Shen L.-Y."/>
            <person name="Luo H."/>
            <person name="Wang X.-L."/>
            <person name="Wang X.-M."/>
            <person name="Qiu X.-J."/>
            <person name="Liu H."/>
            <person name="Zhou S.-S."/>
            <person name="Jia K.-H."/>
            <person name="Nie S."/>
            <person name="Bao Y.-T."/>
            <person name="Zhang R.-G."/>
            <person name="Yun Q.-Z."/>
            <person name="Chai Y.-H."/>
            <person name="Lu J.-Y."/>
            <person name="Li Y."/>
            <person name="Zhao S.-W."/>
            <person name="Mao J.-F."/>
            <person name="Jia S.-G."/>
            <person name="Mao Y.-M."/>
        </authorList>
    </citation>
    <scope>NUCLEOTIDE SEQUENCE</scope>
    <source>
        <strain evidence="4">AT0</strain>
        <tissue evidence="4">Leaf</tissue>
    </source>
</reference>
<dbReference type="AlphaFoldDB" id="A0A978V175"/>
<dbReference type="InterPro" id="IPR008928">
    <property type="entry name" value="6-hairpin_glycosidase_sf"/>
</dbReference>